<name>A0A497JI54_9ARCH</name>
<feature type="transmembrane region" description="Helical" evidence="1">
    <location>
        <begin position="6"/>
        <end position="28"/>
    </location>
</feature>
<evidence type="ECO:0000313" key="3">
    <source>
        <dbReference type="Proteomes" id="UP000278031"/>
    </source>
</evidence>
<feature type="transmembrane region" description="Helical" evidence="1">
    <location>
        <begin position="144"/>
        <end position="163"/>
    </location>
</feature>
<feature type="transmembrane region" description="Helical" evidence="1">
    <location>
        <begin position="117"/>
        <end position="137"/>
    </location>
</feature>
<dbReference type="Proteomes" id="UP000278031">
    <property type="component" value="Unassembled WGS sequence"/>
</dbReference>
<proteinExistence type="predicted"/>
<feature type="transmembrane region" description="Helical" evidence="1">
    <location>
        <begin position="70"/>
        <end position="88"/>
    </location>
</feature>
<comment type="caution">
    <text evidence="2">The sequence shown here is derived from an EMBL/GenBank/DDBJ whole genome shotgun (WGS) entry which is preliminary data.</text>
</comment>
<sequence>MHFSEIALLAASEISFLIILLLAISALFRDYSEQRKLFAVVYFYASLFYSIFLISKIFSITSSFIQMYKLAPIIVLLGFVLILVLFILNIPYLALCYFFLSAALIVIYLFFGLSPALIYIFHISALITMAVYAYLYVRTKNNRVLLLLVALFLYALAGFSKIIVWKSMFYIAANFSMYYAIDSRWRKK</sequence>
<dbReference type="EMBL" id="QMWP01000008">
    <property type="protein sequence ID" value="RLG71139.1"/>
    <property type="molecule type" value="Genomic_DNA"/>
</dbReference>
<gene>
    <name evidence="2" type="ORF">DRO04_00430</name>
</gene>
<evidence type="ECO:0000313" key="2">
    <source>
        <dbReference type="EMBL" id="RLG71139.1"/>
    </source>
</evidence>
<evidence type="ECO:0000256" key="1">
    <source>
        <dbReference type="SAM" id="Phobius"/>
    </source>
</evidence>
<accession>A0A497JI54</accession>
<keyword evidence="1" id="KW-0472">Membrane</keyword>
<keyword evidence="1" id="KW-1133">Transmembrane helix</keyword>
<organism evidence="2 3">
    <name type="scientific">Candidatus Iainarchaeum sp</name>
    <dbReference type="NCBI Taxonomy" id="3101447"/>
    <lineage>
        <taxon>Archaea</taxon>
        <taxon>Candidatus Iainarchaeota</taxon>
        <taxon>Candidatus Iainarchaeia</taxon>
        <taxon>Candidatus Iainarchaeales</taxon>
        <taxon>Candidatus Iainarchaeaceae</taxon>
        <taxon>Candidatus Iainarchaeum</taxon>
    </lineage>
</organism>
<feature type="transmembrane region" description="Helical" evidence="1">
    <location>
        <begin position="40"/>
        <end position="58"/>
    </location>
</feature>
<reference evidence="2 3" key="1">
    <citation type="submission" date="2018-06" db="EMBL/GenBank/DDBJ databases">
        <title>Extensive metabolic versatility and redundancy in microbially diverse, dynamic hydrothermal sediments.</title>
        <authorList>
            <person name="Dombrowski N."/>
            <person name="Teske A."/>
            <person name="Baker B.J."/>
        </authorList>
    </citation>
    <scope>NUCLEOTIDE SEQUENCE [LARGE SCALE GENOMIC DNA]</scope>
    <source>
        <strain evidence="2">B51_G17</strain>
    </source>
</reference>
<keyword evidence="1" id="KW-0812">Transmembrane</keyword>
<feature type="transmembrane region" description="Helical" evidence="1">
    <location>
        <begin position="95"/>
        <end position="111"/>
    </location>
</feature>
<protein>
    <submittedName>
        <fullName evidence="2">Uncharacterized protein</fullName>
    </submittedName>
</protein>
<dbReference type="AlphaFoldDB" id="A0A497JI54"/>